<sequence length="206" mass="22355">MGYREFRSTRVCPECGREVKTHDELALGRHQTKKGRDCVGSGLSVSGLPYGPKNGPSFVVDPTVGISRHMRAECDICGAQIAVKTLTGERYPHLDPIIQSKCRGSGRKMPGHDRGTLIRPKSTCPDCGRLVGVGARYGRYYSHNDPETGKVCGMSGKPGGGILVDRIEVLPPPDKPSEPYRSIDSTRDTQSVRTVSGGLPGSRRRH</sequence>
<gene>
    <name evidence="2" type="ORF">GCM10009777_16460</name>
</gene>
<comment type="caution">
    <text evidence="2">The sequence shown here is derived from an EMBL/GenBank/DDBJ whole genome shotgun (WGS) entry which is preliminary data.</text>
</comment>
<reference evidence="2 3" key="1">
    <citation type="journal article" date="2019" name="Int. J. Syst. Evol. Microbiol.">
        <title>The Global Catalogue of Microorganisms (GCM) 10K type strain sequencing project: providing services to taxonomists for standard genome sequencing and annotation.</title>
        <authorList>
            <consortium name="The Broad Institute Genomics Platform"/>
            <consortium name="The Broad Institute Genome Sequencing Center for Infectious Disease"/>
            <person name="Wu L."/>
            <person name="Ma J."/>
        </authorList>
    </citation>
    <scope>NUCLEOTIDE SEQUENCE [LARGE SCALE GENOMIC DNA]</scope>
    <source>
        <strain evidence="2 3">JCM 14902</strain>
    </source>
</reference>
<proteinExistence type="predicted"/>
<evidence type="ECO:0000313" key="2">
    <source>
        <dbReference type="EMBL" id="GAA1983321.1"/>
    </source>
</evidence>
<organism evidence="2 3">
    <name type="scientific">Microbacterium pumilum</name>
    <dbReference type="NCBI Taxonomy" id="344165"/>
    <lineage>
        <taxon>Bacteria</taxon>
        <taxon>Bacillati</taxon>
        <taxon>Actinomycetota</taxon>
        <taxon>Actinomycetes</taxon>
        <taxon>Micrococcales</taxon>
        <taxon>Microbacteriaceae</taxon>
        <taxon>Microbacterium</taxon>
    </lineage>
</organism>
<evidence type="ECO:0000313" key="3">
    <source>
        <dbReference type="Proteomes" id="UP001500326"/>
    </source>
</evidence>
<feature type="region of interest" description="Disordered" evidence="1">
    <location>
        <begin position="171"/>
        <end position="206"/>
    </location>
</feature>
<keyword evidence="3" id="KW-1185">Reference proteome</keyword>
<dbReference type="EMBL" id="BAAAOH010000001">
    <property type="protein sequence ID" value="GAA1983321.1"/>
    <property type="molecule type" value="Genomic_DNA"/>
</dbReference>
<evidence type="ECO:0000256" key="1">
    <source>
        <dbReference type="SAM" id="MobiDB-lite"/>
    </source>
</evidence>
<dbReference type="Proteomes" id="UP001500326">
    <property type="component" value="Unassembled WGS sequence"/>
</dbReference>
<name>A0ABN2SAR9_9MICO</name>
<accession>A0ABN2SAR9</accession>
<protein>
    <submittedName>
        <fullName evidence="2">Uncharacterized protein</fullName>
    </submittedName>
</protein>